<evidence type="ECO:0000313" key="17">
    <source>
        <dbReference type="Proteomes" id="UP000185469"/>
    </source>
</evidence>
<dbReference type="SUPFAM" id="SSF51735">
    <property type="entry name" value="NAD(P)-binding Rossmann-fold domains"/>
    <property type="match status" value="1"/>
</dbReference>
<protein>
    <recommendedName>
        <fullName evidence="5">L-lysine N6-monooxygenase MbtG</fullName>
        <ecNumber evidence="4">1.14.13.59</ecNumber>
    </recommendedName>
    <alternativeName>
        <fullName evidence="14">Lysine 6-N-hydroxylase</fullName>
    </alternativeName>
    <alternativeName>
        <fullName evidence="13">Lysine N6-hydroxylase</fullName>
    </alternativeName>
    <alternativeName>
        <fullName evidence="11">Lysine-N-oxygenase</fullName>
    </alternativeName>
    <alternativeName>
        <fullName evidence="12">Mycobactin synthase protein G</fullName>
    </alternativeName>
</protein>
<comment type="cofactor">
    <cofactor evidence="1">
        <name>FAD</name>
        <dbReference type="ChEBI" id="CHEBI:57692"/>
    </cofactor>
</comment>
<evidence type="ECO:0000256" key="2">
    <source>
        <dbReference type="ARBA" id="ARBA00005102"/>
    </source>
</evidence>
<name>A0A1L7CW07_9CORY</name>
<dbReference type="InterPro" id="IPR036291">
    <property type="entry name" value="NAD(P)-bd_dom_sf"/>
</dbReference>
<comment type="pathway">
    <text evidence="2">Siderophore biosynthesis; mycobactin biosynthesis.</text>
</comment>
<evidence type="ECO:0000256" key="4">
    <source>
        <dbReference type="ARBA" id="ARBA00013076"/>
    </source>
</evidence>
<dbReference type="InterPro" id="IPR025700">
    <property type="entry name" value="Lys/Orn_oxygenase"/>
</dbReference>
<comment type="similarity">
    <text evidence="3">Belongs to the lysine N(6)-hydroxylase/L-ornithine N(5)-oxygenase family.</text>
</comment>
<keyword evidence="7" id="KW-0274">FAD</keyword>
<gene>
    <name evidence="16" type="ORF">CSPHI_01595</name>
</gene>
<keyword evidence="9" id="KW-0560">Oxidoreductase</keyword>
<keyword evidence="6" id="KW-0285">Flavoprotein</keyword>
<evidence type="ECO:0000256" key="15">
    <source>
        <dbReference type="ARBA" id="ARBA00048407"/>
    </source>
</evidence>
<dbReference type="EMBL" id="CP009248">
    <property type="protein sequence ID" value="APT89991.1"/>
    <property type="molecule type" value="Genomic_DNA"/>
</dbReference>
<reference evidence="16 17" key="1">
    <citation type="submission" date="2014-08" db="EMBL/GenBank/DDBJ databases">
        <title>Complete genome sequence of Corynebacterium sphenisci CECT 5990(T) (=DSM 44792(T)), isolated from healthy wild penguins.</title>
        <authorList>
            <person name="Ruckert C."/>
            <person name="Albersmeier A."/>
            <person name="Winkler A."/>
            <person name="Kalinowski J."/>
        </authorList>
    </citation>
    <scope>NUCLEOTIDE SEQUENCE [LARGE SCALE GENOMIC DNA]</scope>
    <source>
        <strain evidence="16 17">DSM 44792</strain>
    </source>
</reference>
<evidence type="ECO:0000256" key="9">
    <source>
        <dbReference type="ARBA" id="ARBA00023002"/>
    </source>
</evidence>
<dbReference type="Pfam" id="PF13434">
    <property type="entry name" value="Lys_Orn_oxgnase"/>
    <property type="match status" value="1"/>
</dbReference>
<evidence type="ECO:0000256" key="14">
    <source>
        <dbReference type="ARBA" id="ARBA00032738"/>
    </source>
</evidence>
<dbReference type="STRING" id="1437874.CSPHI_01595"/>
<evidence type="ECO:0000256" key="8">
    <source>
        <dbReference type="ARBA" id="ARBA00022857"/>
    </source>
</evidence>
<keyword evidence="10" id="KW-0503">Monooxygenase</keyword>
<evidence type="ECO:0000256" key="12">
    <source>
        <dbReference type="ARBA" id="ARBA00031158"/>
    </source>
</evidence>
<evidence type="ECO:0000256" key="3">
    <source>
        <dbReference type="ARBA" id="ARBA00007588"/>
    </source>
</evidence>
<dbReference type="AlphaFoldDB" id="A0A1L7CW07"/>
<evidence type="ECO:0000256" key="7">
    <source>
        <dbReference type="ARBA" id="ARBA00022827"/>
    </source>
</evidence>
<keyword evidence="8" id="KW-0521">NADP</keyword>
<dbReference type="Gene3D" id="3.50.50.60">
    <property type="entry name" value="FAD/NAD(P)-binding domain"/>
    <property type="match status" value="1"/>
</dbReference>
<comment type="catalytic activity">
    <reaction evidence="15">
        <text>L-lysine + NADPH + O2 = N(6)-hydroxy-L-lysine + NADP(+) + H2O</text>
        <dbReference type="Rhea" id="RHEA:23228"/>
        <dbReference type="ChEBI" id="CHEBI:15377"/>
        <dbReference type="ChEBI" id="CHEBI:15379"/>
        <dbReference type="ChEBI" id="CHEBI:32551"/>
        <dbReference type="ChEBI" id="CHEBI:57783"/>
        <dbReference type="ChEBI" id="CHEBI:57820"/>
        <dbReference type="ChEBI" id="CHEBI:58349"/>
        <dbReference type="EC" id="1.14.13.59"/>
    </reaction>
</comment>
<dbReference type="KEGG" id="csph:CSPHI_01595"/>
<keyword evidence="17" id="KW-1185">Reference proteome</keyword>
<dbReference type="InterPro" id="IPR036188">
    <property type="entry name" value="FAD/NAD-bd_sf"/>
</dbReference>
<evidence type="ECO:0000256" key="10">
    <source>
        <dbReference type="ARBA" id="ARBA00023033"/>
    </source>
</evidence>
<organism evidence="16 17">
    <name type="scientific">Corynebacterium sphenisci DSM 44792</name>
    <dbReference type="NCBI Taxonomy" id="1437874"/>
    <lineage>
        <taxon>Bacteria</taxon>
        <taxon>Bacillati</taxon>
        <taxon>Actinomycetota</taxon>
        <taxon>Actinomycetes</taxon>
        <taxon>Mycobacteriales</taxon>
        <taxon>Corynebacteriaceae</taxon>
        <taxon>Corynebacterium</taxon>
    </lineage>
</organism>
<accession>A0A1L7CW07</accession>
<evidence type="ECO:0000256" key="5">
    <source>
        <dbReference type="ARBA" id="ARBA00016406"/>
    </source>
</evidence>
<dbReference type="SUPFAM" id="SSF51905">
    <property type="entry name" value="FAD/NAD(P)-binding domain"/>
    <property type="match status" value="1"/>
</dbReference>
<sequence length="433" mass="45394">MLVIGAGPKAVALAARAAALRATGLPAPRIRILEARSVGAHWERPGGWTNGNLLLGTAPEKDVGFPYATAGAGAASAAVDGHLAQWSWTRFLIAAGDYAAWVDRGRPAPTHATWARYLRWVADRAGAQVRIGRVIRAGVAESGAGWAVTARGADGVERVHRARALLPTGPGPASTVIAMAPRVYSQASFWSVTHMEPVFGGAEVAVIGSGEGSANTVAQLLRVGAAGVTVISPDPAIFTRGENRFENRLYSEPERWTALSAAHRRDILRRTDRGVYSAAMMTAIESDLRFDHVTGWVRTAVPEPDGVQLMVARARPGEGGGPVAEDSVIRVDYVVDARGNPPLWFLRYFTPAAREALADAAGGTSPEAVEQVIDRDLSVAGMRPRLFLPALAGFRQGPGFANLSCLGALSDRVLTGLAAEAETAPALGAGAPA</sequence>
<dbReference type="EC" id="1.14.13.59" evidence="4"/>
<evidence type="ECO:0000256" key="1">
    <source>
        <dbReference type="ARBA" id="ARBA00001974"/>
    </source>
</evidence>
<dbReference type="Proteomes" id="UP000185469">
    <property type="component" value="Chromosome"/>
</dbReference>
<evidence type="ECO:0000256" key="13">
    <source>
        <dbReference type="ARBA" id="ARBA00032493"/>
    </source>
</evidence>
<evidence type="ECO:0000256" key="6">
    <source>
        <dbReference type="ARBA" id="ARBA00022630"/>
    </source>
</evidence>
<proteinExistence type="inferred from homology"/>
<dbReference type="GO" id="GO:0047091">
    <property type="term" value="F:L-lysine 6-monooxygenase (NADPH) activity"/>
    <property type="evidence" value="ECO:0007669"/>
    <property type="project" value="UniProtKB-EC"/>
</dbReference>
<evidence type="ECO:0000256" key="11">
    <source>
        <dbReference type="ARBA" id="ARBA00029939"/>
    </source>
</evidence>
<evidence type="ECO:0000313" key="16">
    <source>
        <dbReference type="EMBL" id="APT89991.1"/>
    </source>
</evidence>